<accession>A0ABQ3P5B1</accession>
<dbReference type="EMBL" id="BNDW01000004">
    <property type="protein sequence ID" value="GHI20204.1"/>
    <property type="molecule type" value="Genomic_DNA"/>
</dbReference>
<evidence type="ECO:0000256" key="1">
    <source>
        <dbReference type="SAM" id="MobiDB-lite"/>
    </source>
</evidence>
<dbReference type="InterPro" id="IPR025850">
    <property type="entry name" value="SUKH-3"/>
</dbReference>
<protein>
    <recommendedName>
        <fullName evidence="4">SUKH-3 domain containing protein</fullName>
    </recommendedName>
</protein>
<feature type="compositionally biased region" description="Pro residues" evidence="1">
    <location>
        <begin position="166"/>
        <end position="180"/>
    </location>
</feature>
<evidence type="ECO:0000313" key="2">
    <source>
        <dbReference type="EMBL" id="GHI20204.1"/>
    </source>
</evidence>
<dbReference type="Proteomes" id="UP001052739">
    <property type="component" value="Unassembled WGS sequence"/>
</dbReference>
<comment type="caution">
    <text evidence="2">The sequence shown here is derived from an EMBL/GenBank/DDBJ whole genome shotgun (WGS) entry which is preliminary data.</text>
</comment>
<evidence type="ECO:0008006" key="4">
    <source>
        <dbReference type="Google" id="ProtNLM"/>
    </source>
</evidence>
<sequence>MPGSDREPRLGRAEAEALLVRAGRHPGRDVGDERLRELLETVTRRFAAEGHPVEAFPAARAFVRAYGGLRLEIPGTPPDAVGLTPHWIYEESAEDVAELAALLGTRLFPVGFTAFDGAMVLLDDTGRFFLLHHTGPYHLGDDVHEAVSRLLRGPDVEAREFFVRAAPPPAAPPPPPPAGCAPPASASPSADSP</sequence>
<organism evidence="2 3">
    <name type="scientific">Streptomyces hydrogenans</name>
    <dbReference type="NCBI Taxonomy" id="1873719"/>
    <lineage>
        <taxon>Bacteria</taxon>
        <taxon>Bacillati</taxon>
        <taxon>Actinomycetota</taxon>
        <taxon>Actinomycetes</taxon>
        <taxon>Kitasatosporales</taxon>
        <taxon>Streptomycetaceae</taxon>
        <taxon>Streptomyces</taxon>
    </lineage>
</organism>
<feature type="region of interest" description="Disordered" evidence="1">
    <location>
        <begin position="164"/>
        <end position="193"/>
    </location>
</feature>
<evidence type="ECO:0000313" key="3">
    <source>
        <dbReference type="Proteomes" id="UP001052739"/>
    </source>
</evidence>
<keyword evidence="3" id="KW-1185">Reference proteome</keyword>
<proteinExistence type="predicted"/>
<reference evidence="2" key="1">
    <citation type="submission" date="2024-05" db="EMBL/GenBank/DDBJ databases">
        <title>Whole genome shotgun sequence of Streptomyces hydrogenans NBRC 13475.</title>
        <authorList>
            <person name="Komaki H."/>
            <person name="Tamura T."/>
        </authorList>
    </citation>
    <scope>NUCLEOTIDE SEQUENCE</scope>
    <source>
        <strain evidence="2">NBRC 13475</strain>
    </source>
</reference>
<dbReference type="Pfam" id="PF14433">
    <property type="entry name" value="SUKH-3"/>
    <property type="match status" value="1"/>
</dbReference>
<dbReference type="RefSeq" id="WP_226651453.1">
    <property type="nucleotide sequence ID" value="NZ_BNBS01000173.1"/>
</dbReference>
<name>A0ABQ3P5B1_9ACTN</name>
<feature type="compositionally biased region" description="Low complexity" evidence="1">
    <location>
        <begin position="181"/>
        <end position="193"/>
    </location>
</feature>
<gene>
    <name evidence="2" type="ORF">Shyd_15750</name>
</gene>